<keyword evidence="6" id="KW-0961">Cell wall biogenesis/degradation</keyword>
<dbReference type="InterPro" id="IPR032676">
    <property type="entry name" value="YkuD_2"/>
</dbReference>
<evidence type="ECO:0000256" key="5">
    <source>
        <dbReference type="ARBA" id="ARBA00022984"/>
    </source>
</evidence>
<proteinExistence type="inferred from homology"/>
<dbReference type="Gene3D" id="2.40.440.10">
    <property type="entry name" value="L,D-transpeptidase catalytic domain-like"/>
    <property type="match status" value="1"/>
</dbReference>
<keyword evidence="5" id="KW-0573">Peptidoglycan synthesis</keyword>
<comment type="similarity">
    <text evidence="2">Belongs to the YkuD family.</text>
</comment>
<dbReference type="PANTHER" id="PTHR38477">
    <property type="entry name" value="HYPOTHETICAL EXPORTED PROTEIN"/>
    <property type="match status" value="1"/>
</dbReference>
<dbReference type="OrthoDB" id="1247236at2"/>
<evidence type="ECO:0000256" key="4">
    <source>
        <dbReference type="ARBA" id="ARBA00022960"/>
    </source>
</evidence>
<evidence type="ECO:0000256" key="3">
    <source>
        <dbReference type="ARBA" id="ARBA00022679"/>
    </source>
</evidence>
<evidence type="ECO:0000313" key="8">
    <source>
        <dbReference type="Proteomes" id="UP000294155"/>
    </source>
</evidence>
<dbReference type="UniPathway" id="UPA00219"/>
<dbReference type="GO" id="GO:0008360">
    <property type="term" value="P:regulation of cell shape"/>
    <property type="evidence" value="ECO:0007669"/>
    <property type="project" value="UniProtKB-KW"/>
</dbReference>
<dbReference type="SUPFAM" id="SSF141523">
    <property type="entry name" value="L,D-transpeptidase catalytic domain-like"/>
    <property type="match status" value="1"/>
</dbReference>
<sequence>MKRMFVYILALLFAFCCWCLIFHASVWSVYYRLKYFTYDVVQRPHLKDVTRIVGHNPFYDQRHALVIDMALPSSAPRLRVYDLLRQKLVYQTRVMHGKGSGQIKATRFSNRISSQKTALGRYVIVERYLGKFGQAYRLAGIDASNSNALTRGIVLHSSRFFSRTHIGRSEGCPTVSLKAIQAMGKYLREGTVIWIHI</sequence>
<dbReference type="GO" id="GO:0004180">
    <property type="term" value="F:carboxypeptidase activity"/>
    <property type="evidence" value="ECO:0007669"/>
    <property type="project" value="UniProtKB-ARBA"/>
</dbReference>
<dbReference type="GO" id="GO:0071555">
    <property type="term" value="P:cell wall organization"/>
    <property type="evidence" value="ECO:0007669"/>
    <property type="project" value="UniProtKB-KW"/>
</dbReference>
<dbReference type="InterPro" id="IPR005490">
    <property type="entry name" value="LD_TPept_cat_dom"/>
</dbReference>
<comment type="pathway">
    <text evidence="1">Cell wall biogenesis; peptidoglycan biosynthesis.</text>
</comment>
<evidence type="ECO:0008006" key="9">
    <source>
        <dbReference type="Google" id="ProtNLM"/>
    </source>
</evidence>
<name>A0A4Q5LD35_9BACT</name>
<organism evidence="7 8">
    <name type="scientific">Hymenobacter persicinus</name>
    <dbReference type="NCBI Taxonomy" id="2025506"/>
    <lineage>
        <taxon>Bacteria</taxon>
        <taxon>Pseudomonadati</taxon>
        <taxon>Bacteroidota</taxon>
        <taxon>Cytophagia</taxon>
        <taxon>Cytophagales</taxon>
        <taxon>Hymenobacteraceae</taxon>
        <taxon>Hymenobacter</taxon>
    </lineage>
</organism>
<dbReference type="Proteomes" id="UP000294155">
    <property type="component" value="Unassembled WGS sequence"/>
</dbReference>
<comment type="caution">
    <text evidence="7">The sequence shown here is derived from an EMBL/GenBank/DDBJ whole genome shotgun (WGS) entry which is preliminary data.</text>
</comment>
<dbReference type="GO" id="GO:0009252">
    <property type="term" value="P:peptidoglycan biosynthetic process"/>
    <property type="evidence" value="ECO:0007669"/>
    <property type="project" value="UniProtKB-UniPathway"/>
</dbReference>
<dbReference type="InterPro" id="IPR038063">
    <property type="entry name" value="Transpep_catalytic_dom"/>
</dbReference>
<dbReference type="Pfam" id="PF13645">
    <property type="entry name" value="YkuD_2"/>
    <property type="match status" value="1"/>
</dbReference>
<gene>
    <name evidence="7" type="ORF">EWM57_06710</name>
</gene>
<evidence type="ECO:0000256" key="6">
    <source>
        <dbReference type="ARBA" id="ARBA00023316"/>
    </source>
</evidence>
<evidence type="ECO:0000313" key="7">
    <source>
        <dbReference type="EMBL" id="RYU81262.1"/>
    </source>
</evidence>
<dbReference type="GO" id="GO:0016740">
    <property type="term" value="F:transferase activity"/>
    <property type="evidence" value="ECO:0007669"/>
    <property type="project" value="UniProtKB-KW"/>
</dbReference>
<protein>
    <recommendedName>
        <fullName evidence="9">Murein L,D-transpeptidase catalytic domain family protein</fullName>
    </recommendedName>
</protein>
<evidence type="ECO:0000256" key="1">
    <source>
        <dbReference type="ARBA" id="ARBA00004752"/>
    </source>
</evidence>
<dbReference type="CDD" id="cd16913">
    <property type="entry name" value="YkuD_like"/>
    <property type="match status" value="1"/>
</dbReference>
<dbReference type="AlphaFoldDB" id="A0A4Q5LD35"/>
<keyword evidence="3" id="KW-0808">Transferase</keyword>
<keyword evidence="8" id="KW-1185">Reference proteome</keyword>
<dbReference type="EMBL" id="SEWE01000010">
    <property type="protein sequence ID" value="RYU81262.1"/>
    <property type="molecule type" value="Genomic_DNA"/>
</dbReference>
<dbReference type="PANTHER" id="PTHR38477:SF1">
    <property type="entry name" value="MUREIN L,D-TRANSPEPTIDASE CATALYTIC DOMAIN FAMILY PROTEIN"/>
    <property type="match status" value="1"/>
</dbReference>
<accession>A0A4Q5LD35</accession>
<keyword evidence="4" id="KW-0133">Cell shape</keyword>
<evidence type="ECO:0000256" key="2">
    <source>
        <dbReference type="ARBA" id="ARBA00005992"/>
    </source>
</evidence>
<reference evidence="7 8" key="1">
    <citation type="submission" date="2019-02" db="EMBL/GenBank/DDBJ databases">
        <title>Bacterial novel species isolated from soil.</title>
        <authorList>
            <person name="Jung H.-Y."/>
        </authorList>
    </citation>
    <scope>NUCLEOTIDE SEQUENCE [LARGE SCALE GENOMIC DNA]</scope>
    <source>
        <strain evidence="7 8">1-3-3-3</strain>
    </source>
</reference>